<dbReference type="Proteomes" id="UP000219974">
    <property type="component" value="Unassembled WGS sequence"/>
</dbReference>
<accession>A0A0Y9YX80</accession>
<proteinExistence type="predicted"/>
<evidence type="ECO:0000313" key="7">
    <source>
        <dbReference type="Proteomes" id="UP000220214"/>
    </source>
</evidence>
<protein>
    <submittedName>
        <fullName evidence="2">Fam-b protein</fullName>
    </submittedName>
</protein>
<dbReference type="Proteomes" id="UP000220214">
    <property type="component" value="Unassembled WGS sequence"/>
</dbReference>
<evidence type="ECO:0000313" key="3">
    <source>
        <dbReference type="EMBL" id="SBW38231.1"/>
    </source>
</evidence>
<feature type="coiled-coil region" evidence="1">
    <location>
        <begin position="109"/>
        <end position="140"/>
    </location>
</feature>
<name>A0A0Y9YX80_PLABE</name>
<organism evidence="2 5">
    <name type="scientific">Plasmodium berghei</name>
    <dbReference type="NCBI Taxonomy" id="5821"/>
    <lineage>
        <taxon>Eukaryota</taxon>
        <taxon>Sar</taxon>
        <taxon>Alveolata</taxon>
        <taxon>Apicomplexa</taxon>
        <taxon>Aconoidasida</taxon>
        <taxon>Haemosporida</taxon>
        <taxon>Plasmodiidae</taxon>
        <taxon>Plasmodium</taxon>
        <taxon>Plasmodium (Vinckeia)</taxon>
    </lineage>
</organism>
<dbReference type="NCBIfam" id="TIGR01597">
    <property type="entry name" value="PYST-B"/>
    <property type="match status" value="1"/>
</dbReference>
<dbReference type="AlphaFoldDB" id="A0A0Y9YX80"/>
<dbReference type="VEuPathDB" id="PlasmoDB:PBANKA_1245920"/>
<evidence type="ECO:0000313" key="6">
    <source>
        <dbReference type="Proteomes" id="UP000219974"/>
    </source>
</evidence>
<evidence type="ECO:0000313" key="2">
    <source>
        <dbReference type="EMBL" id="CXI84672.1"/>
    </source>
</evidence>
<dbReference type="EMBL" id="LT160032">
    <property type="protein sequence ID" value="CXI84672.1"/>
    <property type="molecule type" value="Genomic_DNA"/>
</dbReference>
<evidence type="ECO:0000256" key="1">
    <source>
        <dbReference type="SAM" id="Coils"/>
    </source>
</evidence>
<reference evidence="2 5" key="1">
    <citation type="submission" date="2016-02" db="EMBL/GenBank/DDBJ databases">
        <authorList>
            <consortium name="Pathogen Informatics"/>
        </authorList>
    </citation>
    <scope>NUCLEOTIDE SEQUENCE [LARGE SCALE GENOMIC DNA]</scope>
    <source>
        <strain evidence="2 5">K173</strain>
        <strain evidence="3 7">NK65e</strain>
        <strain evidence="4 6">SP11 RLL</strain>
    </source>
</reference>
<evidence type="ECO:0000313" key="5">
    <source>
        <dbReference type="Proteomes" id="UP000069549"/>
    </source>
</evidence>
<dbReference type="EMBL" id="FMIH01000120">
    <property type="protein sequence ID" value="SCL82837.1"/>
    <property type="molecule type" value="Genomic_DNA"/>
</dbReference>
<gene>
    <name evidence="2" type="ORF">PBK173_000359400</name>
    <name evidence="3" type="ORF">PBNK65E_000506700</name>
    <name evidence="4" type="ORF">PBSP11RLL_000504100</name>
</gene>
<keyword evidence="1" id="KW-0175">Coiled coil</keyword>
<sequence length="176" mass="21102">MNKVKNESQYLKFCFFSIIICFFEYTQNELYFVNDRGICLERDVINFRNNRILVDVDNQFDLNNFYESTLSLINQFNDDNDDDEEIIYLRNSIDSHIKMHEENNTLPDLKNVDKKTEQLIDELRKELEDVTKELDNKRSGAVAMQFLHDKRIIKKDENSSVSEHEDLKQLKIFKIF</sequence>
<dbReference type="EMBL" id="FLVA01000145">
    <property type="protein sequence ID" value="SBW38231.1"/>
    <property type="molecule type" value="Genomic_DNA"/>
</dbReference>
<dbReference type="Pfam" id="PF09592">
    <property type="entry name" value="DUF2031"/>
    <property type="match status" value="1"/>
</dbReference>
<dbReference type="InterPro" id="IPR006484">
    <property type="entry name" value="PYST_B"/>
</dbReference>
<dbReference type="Proteomes" id="UP000069549">
    <property type="component" value="Chromosome 12"/>
</dbReference>
<evidence type="ECO:0000313" key="4">
    <source>
        <dbReference type="EMBL" id="SCL82837.1"/>
    </source>
</evidence>